<sequence>MNDISRWQEWLTVLAYLVITTFIMWRIFATGNK</sequence>
<dbReference type="KEGG" id="naz:Aazo_0676"/>
<dbReference type="Proteomes" id="UP000001511">
    <property type="component" value="Chromosome"/>
</dbReference>
<feature type="transmembrane region" description="Helical" evidence="1">
    <location>
        <begin position="7"/>
        <end position="28"/>
    </location>
</feature>
<evidence type="ECO:0000313" key="3">
    <source>
        <dbReference type="Proteomes" id="UP000001511"/>
    </source>
</evidence>
<reference evidence="2 3" key="1">
    <citation type="journal article" date="2010" name="PLoS ONE">
        <title>Genome erosion in a nitrogen-fixing vertically transmitted endosymbiotic multicellular cyanobacterium.</title>
        <authorList>
            <person name="Ran L."/>
            <person name="Larsson J."/>
            <person name="Vigil-Stenman T."/>
            <person name="Nylander J.A."/>
            <person name="Ininbergs K."/>
            <person name="Zheng W.W."/>
            <person name="Lapidus A."/>
            <person name="Lowry S."/>
            <person name="Haselkorn R."/>
            <person name="Bergman B."/>
        </authorList>
    </citation>
    <scope>NUCLEOTIDE SEQUENCE [LARGE SCALE GENOMIC DNA]</scope>
    <source>
        <strain evidence="2 3">0708</strain>
    </source>
</reference>
<evidence type="ECO:0000313" key="2">
    <source>
        <dbReference type="EMBL" id="ADI63144.1"/>
    </source>
</evidence>
<name>D7E115_NOSA0</name>
<gene>
    <name evidence="2" type="ordered locus">Aazo_0676</name>
</gene>
<dbReference type="AlphaFoldDB" id="D7E115"/>
<accession>D7E115</accession>
<dbReference type="STRING" id="551115.Aazo_0676"/>
<protein>
    <submittedName>
        <fullName evidence="2">Uncharacterized protein</fullName>
    </submittedName>
</protein>
<keyword evidence="1" id="KW-0812">Transmembrane</keyword>
<keyword evidence="1" id="KW-0472">Membrane</keyword>
<keyword evidence="3" id="KW-1185">Reference proteome</keyword>
<keyword evidence="1" id="KW-1133">Transmembrane helix</keyword>
<organism evidence="2 3">
    <name type="scientific">Nostoc azollae (strain 0708)</name>
    <name type="common">Anabaena azollae (strain 0708)</name>
    <dbReference type="NCBI Taxonomy" id="551115"/>
    <lineage>
        <taxon>Bacteria</taxon>
        <taxon>Bacillati</taxon>
        <taxon>Cyanobacteriota</taxon>
        <taxon>Cyanophyceae</taxon>
        <taxon>Nostocales</taxon>
        <taxon>Nostocaceae</taxon>
        <taxon>Trichormus</taxon>
    </lineage>
</organism>
<dbReference type="HOGENOM" id="CLU_3382926_0_0_3"/>
<dbReference type="EMBL" id="CP002059">
    <property type="protein sequence ID" value="ADI63144.1"/>
    <property type="molecule type" value="Genomic_DNA"/>
</dbReference>
<evidence type="ECO:0000256" key="1">
    <source>
        <dbReference type="SAM" id="Phobius"/>
    </source>
</evidence>
<proteinExistence type="predicted"/>